<evidence type="ECO:0000256" key="7">
    <source>
        <dbReference type="ARBA" id="ARBA00022786"/>
    </source>
</evidence>
<evidence type="ECO:0000313" key="14">
    <source>
        <dbReference type="Proteomes" id="UP000292702"/>
    </source>
</evidence>
<feature type="region of interest" description="Disordered" evidence="11">
    <location>
        <begin position="1"/>
        <end position="72"/>
    </location>
</feature>
<organism evidence="13 14">
    <name type="scientific">Steccherinum ochraceum</name>
    <dbReference type="NCBI Taxonomy" id="92696"/>
    <lineage>
        <taxon>Eukaryota</taxon>
        <taxon>Fungi</taxon>
        <taxon>Dikarya</taxon>
        <taxon>Basidiomycota</taxon>
        <taxon>Agaricomycotina</taxon>
        <taxon>Agaricomycetes</taxon>
        <taxon>Polyporales</taxon>
        <taxon>Steccherinaceae</taxon>
        <taxon>Steccherinum</taxon>
    </lineage>
</organism>
<name>A0A4R0S0K7_9APHY</name>
<dbReference type="InterPro" id="IPR013083">
    <property type="entry name" value="Znf_RING/FYVE/PHD"/>
</dbReference>
<feature type="region of interest" description="Disordered" evidence="11">
    <location>
        <begin position="222"/>
        <end position="249"/>
    </location>
</feature>
<feature type="compositionally biased region" description="Acidic residues" evidence="11">
    <location>
        <begin position="58"/>
        <end position="72"/>
    </location>
</feature>
<comment type="caution">
    <text evidence="13">The sequence shown here is derived from an EMBL/GenBank/DDBJ whole genome shotgun (WGS) entry which is preliminary data.</text>
</comment>
<keyword evidence="6 10" id="KW-0863">Zinc-finger</keyword>
<evidence type="ECO:0000256" key="4">
    <source>
        <dbReference type="ARBA" id="ARBA00022679"/>
    </source>
</evidence>
<feature type="domain" description="SP-RING-type" evidence="12">
    <location>
        <begin position="242"/>
        <end position="323"/>
    </location>
</feature>
<dbReference type="GO" id="GO:0005634">
    <property type="term" value="C:nucleus"/>
    <property type="evidence" value="ECO:0007669"/>
    <property type="project" value="UniProtKB-SubCell"/>
</dbReference>
<dbReference type="GO" id="GO:0061665">
    <property type="term" value="F:SUMO ligase activity"/>
    <property type="evidence" value="ECO:0007669"/>
    <property type="project" value="TreeGrafter"/>
</dbReference>
<gene>
    <name evidence="13" type="ORF">EIP91_002884</name>
</gene>
<dbReference type="InterPro" id="IPR026846">
    <property type="entry name" value="Nse2(Mms21)"/>
</dbReference>
<dbReference type="STRING" id="92696.A0A4R0S0K7"/>
<dbReference type="GO" id="GO:0008270">
    <property type="term" value="F:zinc ion binding"/>
    <property type="evidence" value="ECO:0007669"/>
    <property type="project" value="UniProtKB-KW"/>
</dbReference>
<evidence type="ECO:0000313" key="13">
    <source>
        <dbReference type="EMBL" id="TCD70538.1"/>
    </source>
</evidence>
<keyword evidence="4" id="KW-0808">Transferase</keyword>
<dbReference type="CDD" id="cd16651">
    <property type="entry name" value="SPL-RING_NSE2"/>
    <property type="match status" value="1"/>
</dbReference>
<sequence>MPVASSSRQRRRREPSSDIEEDMPATRARANDDLEDDDDIAQAPARSSKKGRKQQKQEDDDDMDVDAAGDDDDEEVVDIVSNFQDQPIDRSHLQTLGGLSGDWATLRTTFHDKYYPIVNDVGASVAEFVEGNNGEKAVQSIDEHMRQLLDLEDEFRRHEAVVKDMVQTLARDDQIPNVIDHYEENVKQRGAEYKMKTSRQKYAKKEEYRKFRQAIFEVQHPGEAMPPVSELVPKENGDDSDDDDDVEVGGVKQDYKCPLTLTILVKPLTSTVCNHSFSENAIMDYLGQKSSVECPASGCKKMLSRAVLHENKALAKAARDAARRERAREESDEGSDDDEVIE</sequence>
<comment type="subcellular location">
    <subcellularLocation>
        <location evidence="1">Nucleus</location>
    </subcellularLocation>
</comment>
<evidence type="ECO:0000259" key="12">
    <source>
        <dbReference type="PROSITE" id="PS51044"/>
    </source>
</evidence>
<evidence type="ECO:0000256" key="5">
    <source>
        <dbReference type="ARBA" id="ARBA00022723"/>
    </source>
</evidence>
<dbReference type="PANTHER" id="PTHR21330">
    <property type="entry name" value="E3 SUMO-PROTEIN LIGASE NSE2"/>
    <property type="match status" value="1"/>
</dbReference>
<keyword evidence="5" id="KW-0479">Metal-binding</keyword>
<evidence type="ECO:0000256" key="11">
    <source>
        <dbReference type="SAM" id="MobiDB-lite"/>
    </source>
</evidence>
<feature type="region of interest" description="Disordered" evidence="11">
    <location>
        <begin position="314"/>
        <end position="342"/>
    </location>
</feature>
<evidence type="ECO:0000256" key="1">
    <source>
        <dbReference type="ARBA" id="ARBA00004123"/>
    </source>
</evidence>
<accession>A0A4R0S0K7</accession>
<feature type="compositionally biased region" description="Acidic residues" evidence="11">
    <location>
        <begin position="330"/>
        <end position="342"/>
    </location>
</feature>
<evidence type="ECO:0000256" key="10">
    <source>
        <dbReference type="PROSITE-ProRule" id="PRU00452"/>
    </source>
</evidence>
<dbReference type="GO" id="GO:0016925">
    <property type="term" value="P:protein sumoylation"/>
    <property type="evidence" value="ECO:0007669"/>
    <property type="project" value="UniProtKB-UniPathway"/>
</dbReference>
<dbReference type="InterPro" id="IPR004181">
    <property type="entry name" value="Znf_MIZ"/>
</dbReference>
<keyword evidence="14" id="KW-1185">Reference proteome</keyword>
<keyword evidence="9" id="KW-0539">Nucleus</keyword>
<keyword evidence="7" id="KW-0833">Ubl conjugation pathway</keyword>
<dbReference type="OrthoDB" id="26899at2759"/>
<proteinExistence type="inferred from homology"/>
<evidence type="ECO:0000256" key="6">
    <source>
        <dbReference type="ARBA" id="ARBA00022771"/>
    </source>
</evidence>
<keyword evidence="8" id="KW-0862">Zinc</keyword>
<evidence type="ECO:0000256" key="8">
    <source>
        <dbReference type="ARBA" id="ARBA00022833"/>
    </source>
</evidence>
<dbReference type="PANTHER" id="PTHR21330:SF1">
    <property type="entry name" value="E3 SUMO-PROTEIN LIGASE NSE2"/>
    <property type="match status" value="1"/>
</dbReference>
<dbReference type="Gene3D" id="3.30.40.10">
    <property type="entry name" value="Zinc/RING finger domain, C3HC4 (zinc finger)"/>
    <property type="match status" value="1"/>
</dbReference>
<comment type="pathway">
    <text evidence="2">Protein modification; protein sumoylation.</text>
</comment>
<protein>
    <recommendedName>
        <fullName evidence="12">SP-RING-type domain-containing protein</fullName>
    </recommendedName>
</protein>
<dbReference type="EMBL" id="RWJN01000019">
    <property type="protein sequence ID" value="TCD70538.1"/>
    <property type="molecule type" value="Genomic_DNA"/>
</dbReference>
<dbReference type="Pfam" id="PF11789">
    <property type="entry name" value="zf-Nse"/>
    <property type="match status" value="1"/>
</dbReference>
<comment type="similarity">
    <text evidence="3">Belongs to the NSE2 family.</text>
</comment>
<evidence type="ECO:0000256" key="3">
    <source>
        <dbReference type="ARBA" id="ARBA00008212"/>
    </source>
</evidence>
<dbReference type="GO" id="GO:0030915">
    <property type="term" value="C:Smc5-Smc6 complex"/>
    <property type="evidence" value="ECO:0007669"/>
    <property type="project" value="InterPro"/>
</dbReference>
<evidence type="ECO:0000256" key="2">
    <source>
        <dbReference type="ARBA" id="ARBA00004718"/>
    </source>
</evidence>
<feature type="compositionally biased region" description="Basic and acidic residues" evidence="11">
    <location>
        <begin position="314"/>
        <end position="329"/>
    </location>
</feature>
<dbReference type="PROSITE" id="PS51044">
    <property type="entry name" value="ZF_SP_RING"/>
    <property type="match status" value="1"/>
</dbReference>
<reference evidence="13 14" key="1">
    <citation type="submission" date="2018-11" db="EMBL/GenBank/DDBJ databases">
        <title>Genome assembly of Steccherinum ochraceum LE-BIN_3174, the white-rot fungus of the Steccherinaceae family (The Residual Polyporoid clade, Polyporales, Basidiomycota).</title>
        <authorList>
            <person name="Fedorova T.V."/>
            <person name="Glazunova O.A."/>
            <person name="Landesman E.O."/>
            <person name="Moiseenko K.V."/>
            <person name="Psurtseva N.V."/>
            <person name="Savinova O.S."/>
            <person name="Shakhova N.V."/>
            <person name="Tyazhelova T.V."/>
            <person name="Vasina D.V."/>
        </authorList>
    </citation>
    <scope>NUCLEOTIDE SEQUENCE [LARGE SCALE GENOMIC DNA]</scope>
    <source>
        <strain evidence="13 14">LE-BIN_3174</strain>
    </source>
</reference>
<dbReference type="AlphaFoldDB" id="A0A4R0S0K7"/>
<evidence type="ECO:0000256" key="9">
    <source>
        <dbReference type="ARBA" id="ARBA00023242"/>
    </source>
</evidence>
<dbReference type="UniPathway" id="UPA00886"/>
<dbReference type="Proteomes" id="UP000292702">
    <property type="component" value="Unassembled WGS sequence"/>
</dbReference>
<dbReference type="GO" id="GO:0000724">
    <property type="term" value="P:double-strand break repair via homologous recombination"/>
    <property type="evidence" value="ECO:0007669"/>
    <property type="project" value="InterPro"/>
</dbReference>
<feature type="compositionally biased region" description="Acidic residues" evidence="11">
    <location>
        <begin position="238"/>
        <end position="247"/>
    </location>
</feature>
<dbReference type="SUPFAM" id="SSF57850">
    <property type="entry name" value="RING/U-box"/>
    <property type="match status" value="1"/>
</dbReference>